<sequence length="122" mass="13909">MRLAEGIALDSIKTFGALKFSAMRRERFINDDEGNQTTEISERTFDLKSFEKGKMIQVSIPVAAGEKRFDYNQLVEMINPVIDTVSSYEFGVGMSVSWYLKADDLIPVNHNKIQEKPTNEKK</sequence>
<evidence type="ECO:0008006" key="3">
    <source>
        <dbReference type="Google" id="ProtNLM"/>
    </source>
</evidence>
<dbReference type="Proteomes" id="UP000051181">
    <property type="component" value="Unassembled WGS sequence"/>
</dbReference>
<dbReference type="RefSeq" id="WP_056943274.1">
    <property type="nucleotide sequence ID" value="NZ_AZCN01000030.1"/>
</dbReference>
<dbReference type="Pfam" id="PF06125">
    <property type="entry name" value="DUF961"/>
    <property type="match status" value="1"/>
</dbReference>
<protein>
    <recommendedName>
        <fullName evidence="3">Conjugative transposon protein</fullName>
    </recommendedName>
</protein>
<evidence type="ECO:0000313" key="2">
    <source>
        <dbReference type="Proteomes" id="UP000051181"/>
    </source>
</evidence>
<gene>
    <name evidence="1" type="ORF">FD22_GL001219</name>
</gene>
<dbReference type="InterPro" id="IPR038620">
    <property type="entry name" value="YdcP-like_sf"/>
</dbReference>
<accession>A0A0R1F478</accession>
<dbReference type="Gene3D" id="2.40.50.390">
    <property type="entry name" value="Conjugative transposon protein, DUF961"/>
    <property type="match status" value="1"/>
</dbReference>
<dbReference type="EMBL" id="AZCN01000030">
    <property type="protein sequence ID" value="KRK16623.1"/>
    <property type="molecule type" value="Genomic_DNA"/>
</dbReference>
<name>A0A0R1F478_9LACO</name>
<organism evidence="1 2">
    <name type="scientific">Loigolactobacillus coryniformis subsp. coryniformis KCTC 3167 = DSM 20001</name>
    <dbReference type="NCBI Taxonomy" id="913848"/>
    <lineage>
        <taxon>Bacteria</taxon>
        <taxon>Bacillati</taxon>
        <taxon>Bacillota</taxon>
        <taxon>Bacilli</taxon>
        <taxon>Lactobacillales</taxon>
        <taxon>Lactobacillaceae</taxon>
        <taxon>Loigolactobacillus</taxon>
    </lineage>
</organism>
<proteinExistence type="predicted"/>
<reference evidence="1 2" key="1">
    <citation type="journal article" date="2015" name="Genome Announc.">
        <title>Expanding the biotechnology potential of lactobacilli through comparative genomics of 213 strains and associated genera.</title>
        <authorList>
            <person name="Sun Z."/>
            <person name="Harris H.M."/>
            <person name="McCann A."/>
            <person name="Guo C."/>
            <person name="Argimon S."/>
            <person name="Zhang W."/>
            <person name="Yang X."/>
            <person name="Jeffery I.B."/>
            <person name="Cooney J.C."/>
            <person name="Kagawa T.F."/>
            <person name="Liu W."/>
            <person name="Song Y."/>
            <person name="Salvetti E."/>
            <person name="Wrobel A."/>
            <person name="Rasinkangas P."/>
            <person name="Parkhill J."/>
            <person name="Rea M.C."/>
            <person name="O'Sullivan O."/>
            <person name="Ritari J."/>
            <person name="Douillard F.P."/>
            <person name="Paul Ross R."/>
            <person name="Yang R."/>
            <person name="Briner A.E."/>
            <person name="Felis G.E."/>
            <person name="de Vos W.M."/>
            <person name="Barrangou R."/>
            <person name="Klaenhammer T.R."/>
            <person name="Caufield P.W."/>
            <person name="Cui Y."/>
            <person name="Zhang H."/>
            <person name="O'Toole P.W."/>
        </authorList>
    </citation>
    <scope>NUCLEOTIDE SEQUENCE [LARGE SCALE GENOMIC DNA]</scope>
    <source>
        <strain evidence="1 2">DSM 20001</strain>
    </source>
</reference>
<dbReference type="InterPro" id="IPR010365">
    <property type="entry name" value="DUF961"/>
</dbReference>
<comment type="caution">
    <text evidence="1">The sequence shown here is derived from an EMBL/GenBank/DDBJ whole genome shotgun (WGS) entry which is preliminary data.</text>
</comment>
<dbReference type="PATRIC" id="fig|913848.6.peg.1256"/>
<dbReference type="GeneID" id="65916391"/>
<dbReference type="AlphaFoldDB" id="A0A0R1F478"/>
<evidence type="ECO:0000313" key="1">
    <source>
        <dbReference type="EMBL" id="KRK16623.1"/>
    </source>
</evidence>